<dbReference type="EMBL" id="JADWYR010000005">
    <property type="protein sequence ID" value="MBG9378786.1"/>
    <property type="molecule type" value="Genomic_DNA"/>
</dbReference>
<dbReference type="RefSeq" id="WP_196992893.1">
    <property type="nucleotide sequence ID" value="NZ_JADWYR010000005.1"/>
</dbReference>
<keyword evidence="2" id="KW-1185">Reference proteome</keyword>
<comment type="caution">
    <text evidence="1">The sequence shown here is derived from an EMBL/GenBank/DDBJ whole genome shotgun (WGS) entry which is preliminary data.</text>
</comment>
<evidence type="ECO:0000313" key="1">
    <source>
        <dbReference type="EMBL" id="MBG9378786.1"/>
    </source>
</evidence>
<organism evidence="1 2">
    <name type="scientific">Panacibacter microcysteis</name>
    <dbReference type="NCBI Taxonomy" id="2793269"/>
    <lineage>
        <taxon>Bacteria</taxon>
        <taxon>Pseudomonadati</taxon>
        <taxon>Bacteroidota</taxon>
        <taxon>Chitinophagia</taxon>
        <taxon>Chitinophagales</taxon>
        <taxon>Chitinophagaceae</taxon>
        <taxon>Panacibacter</taxon>
    </lineage>
</organism>
<gene>
    <name evidence="1" type="ORF">I5907_21315</name>
</gene>
<name>A0A931MDP3_9BACT</name>
<protein>
    <submittedName>
        <fullName evidence="1">Uncharacterized protein</fullName>
    </submittedName>
</protein>
<dbReference type="Proteomes" id="UP000628448">
    <property type="component" value="Unassembled WGS sequence"/>
</dbReference>
<proteinExistence type="predicted"/>
<evidence type="ECO:0000313" key="2">
    <source>
        <dbReference type="Proteomes" id="UP000628448"/>
    </source>
</evidence>
<reference evidence="1" key="1">
    <citation type="submission" date="2020-11" db="EMBL/GenBank/DDBJ databases">
        <title>Bacterial whole genome sequence for Panacibacter sp. DH6.</title>
        <authorList>
            <person name="Le V."/>
            <person name="Ko S."/>
            <person name="Ahn C.-Y."/>
            <person name="Oh H.-M."/>
        </authorList>
    </citation>
    <scope>NUCLEOTIDE SEQUENCE</scope>
    <source>
        <strain evidence="1">DH6</strain>
    </source>
</reference>
<sequence>MMFNPHERFQPRFINAFLNAKKYYLVAQTFKRGADMFNDNKECILLTHYDDKGLAIIHKNALTNDRFAAIIDLQQTAHLTKLKTMLQPDSKYVVFSSLIGDPAAVETGMHRMLEQNMRRYIDTKTNWRIPANYTVHPKLELIFGELFVNLKFGSQSVRVKLDEIEKT</sequence>
<dbReference type="AlphaFoldDB" id="A0A931MDP3"/>
<accession>A0A931MDP3</accession>